<keyword evidence="6 9" id="KW-0175">Coiled coil</keyword>
<keyword evidence="5" id="KW-0677">Repeat</keyword>
<dbReference type="Proteomes" id="UP000475862">
    <property type="component" value="Unassembled WGS sequence"/>
</dbReference>
<comment type="caution">
    <text evidence="11">The sequence shown here is derived from an EMBL/GenBank/DDBJ whole genome shotgun (WGS) entry which is preliminary data.</text>
</comment>
<evidence type="ECO:0000256" key="4">
    <source>
        <dbReference type="ARBA" id="ARBA00022574"/>
    </source>
</evidence>
<evidence type="ECO:0000256" key="9">
    <source>
        <dbReference type="SAM" id="Coils"/>
    </source>
</evidence>
<keyword evidence="7" id="KW-0206">Cytoskeleton</keyword>
<comment type="subcellular location">
    <subcellularLocation>
        <location evidence="1">Cell projection</location>
        <location evidence="1">Cilium</location>
    </subcellularLocation>
    <subcellularLocation>
        <location evidence="2">Cytoplasm</location>
        <location evidence="2">Cytoskeleton</location>
    </subcellularLocation>
</comment>
<dbReference type="EMBL" id="VYZN01000073">
    <property type="protein sequence ID" value="KAE9524073.1"/>
    <property type="molecule type" value="Genomic_DNA"/>
</dbReference>
<keyword evidence="3" id="KW-0963">Cytoplasm</keyword>
<dbReference type="GO" id="GO:0005929">
    <property type="term" value="C:cilium"/>
    <property type="evidence" value="ECO:0007669"/>
    <property type="project" value="UniProtKB-SubCell"/>
</dbReference>
<evidence type="ECO:0000313" key="11">
    <source>
        <dbReference type="EMBL" id="KAE9524073.1"/>
    </source>
</evidence>
<evidence type="ECO:0000256" key="3">
    <source>
        <dbReference type="ARBA" id="ARBA00022490"/>
    </source>
</evidence>
<dbReference type="GO" id="GO:0005856">
    <property type="term" value="C:cytoskeleton"/>
    <property type="evidence" value="ECO:0007669"/>
    <property type="project" value="UniProtKB-SubCell"/>
</dbReference>
<evidence type="ECO:0000256" key="7">
    <source>
        <dbReference type="ARBA" id="ARBA00023212"/>
    </source>
</evidence>
<dbReference type="PANTHER" id="PTHR14885">
    <property type="entry name" value="CILIA- AND FLAGELLA-ASSOCIATED PROTEIN 43-RELATED"/>
    <property type="match status" value="1"/>
</dbReference>
<protein>
    <recommendedName>
        <fullName evidence="13">DUF4201 domain-containing protein</fullName>
    </recommendedName>
</protein>
<feature type="non-terminal residue" evidence="11">
    <location>
        <position position="957"/>
    </location>
</feature>
<dbReference type="AlphaFoldDB" id="A0A6G0T0B9"/>
<evidence type="ECO:0000256" key="2">
    <source>
        <dbReference type="ARBA" id="ARBA00004245"/>
    </source>
</evidence>
<keyword evidence="8" id="KW-0966">Cell projection</keyword>
<sequence length="957" mass="112734">MSDHKINDNYTSKPINSEKWKDELQNPLSNIEENLKINKNVKNKNKKCLEDKIIKQENTRKILILANLEKEKTRCLLRELKEELKQVLACNKLLPEPVQFSDDYFQLDERINNSIIEEEQSKMNKLRLKLAFNYEKSLLARNNVKNYFVDNILTNKFKVKAILTDIGVTTIYHKTEYNNIFISLVNEFLSKKRPKRRRREMTVLSKSAPQNMQAVSESELFLRNVRQKYSSFPKKIQFAIDKFAARRDFENRVLLNIEKMNKNKPGDKNNIEEEALLENTLDSIGYLNIKSGSNYKMMEDKIIIMEDTFEQYMEVKEKVYNLKTTFNEKVCELRTRKIKLIHEYIQFKFDVNIIQKELNDPEIITPLDFPRVLIDESIDPSLIDSFEPIDHLDPMDLFFNPEKSPLYKNAYSYEEPTHQEIVMKKMIIDKLKYKHMHLHETMLRKIDMFDDQIFKLNKMRIEVKLEIKFLDLWATTLEEEMLVLYDFDLLEDELSYNVHVKTGLQNDKAQQIQRIQEDINYYSDINIKKTNMLIDNQNTFDMCMKMENKGFAKHLKKIFDKKLKIPKIKTDYDDDVLSSSSSDGSDESEQDFNSESGESLMAMSRAPAVFDEKVLPLGCDPKLFNTTLELRSKKYEIEQIIGTNKKKLEISNAQLIITFDELDVIENELKEIQNELEECRIKKQLKLNDIYTTIVLNKSQISKAKSLKTSILLYGNVLQDLSKRTVELKKEEKDIIKTLKKEKLCAKKDRIEIAKMENVLKNIKIAIKDEMVKKFKTEMDWKFLDQMEMTIIDYMIINSKTDARDTKKRFIHELKILENKIFSQQNIVTDLLKSNTLKNKILKNVLGNFSKIRQYLDTDQEKIMKKSQDLSTETSCNAEITAMNCKYDILLKHKQDICEQINFYKCKVSPPTKQQSKSEDIQSLAINDKITVTPITGQKDKEELDLDTITKRFLLLL</sequence>
<dbReference type="OrthoDB" id="6597580at2759"/>
<name>A0A6G0T0B9_APHGL</name>
<keyword evidence="12" id="KW-1185">Reference proteome</keyword>
<evidence type="ECO:0000256" key="10">
    <source>
        <dbReference type="SAM" id="MobiDB-lite"/>
    </source>
</evidence>
<organism evidence="11 12">
    <name type="scientific">Aphis glycines</name>
    <name type="common">Soybean aphid</name>
    <dbReference type="NCBI Taxonomy" id="307491"/>
    <lineage>
        <taxon>Eukaryota</taxon>
        <taxon>Metazoa</taxon>
        <taxon>Ecdysozoa</taxon>
        <taxon>Arthropoda</taxon>
        <taxon>Hexapoda</taxon>
        <taxon>Insecta</taxon>
        <taxon>Pterygota</taxon>
        <taxon>Neoptera</taxon>
        <taxon>Paraneoptera</taxon>
        <taxon>Hemiptera</taxon>
        <taxon>Sternorrhyncha</taxon>
        <taxon>Aphidomorpha</taxon>
        <taxon>Aphidoidea</taxon>
        <taxon>Aphididae</taxon>
        <taxon>Aphidini</taxon>
        <taxon>Aphis</taxon>
        <taxon>Aphis</taxon>
    </lineage>
</organism>
<evidence type="ECO:0000256" key="5">
    <source>
        <dbReference type="ARBA" id="ARBA00022737"/>
    </source>
</evidence>
<feature type="coiled-coil region" evidence="9">
    <location>
        <begin position="655"/>
        <end position="689"/>
    </location>
</feature>
<accession>A0A6G0T0B9</accession>
<keyword evidence="4" id="KW-0853">WD repeat</keyword>
<evidence type="ECO:0008006" key="13">
    <source>
        <dbReference type="Google" id="ProtNLM"/>
    </source>
</evidence>
<feature type="region of interest" description="Disordered" evidence="10">
    <location>
        <begin position="574"/>
        <end position="597"/>
    </location>
</feature>
<evidence type="ECO:0000313" key="12">
    <source>
        <dbReference type="Proteomes" id="UP000475862"/>
    </source>
</evidence>
<proteinExistence type="predicted"/>
<evidence type="ECO:0000256" key="8">
    <source>
        <dbReference type="ARBA" id="ARBA00023273"/>
    </source>
</evidence>
<evidence type="ECO:0000256" key="1">
    <source>
        <dbReference type="ARBA" id="ARBA00004138"/>
    </source>
</evidence>
<evidence type="ECO:0000256" key="6">
    <source>
        <dbReference type="ARBA" id="ARBA00023054"/>
    </source>
</evidence>
<dbReference type="PANTHER" id="PTHR14885:SF3">
    <property type="entry name" value="CILIA- AND FLAGELLA-ASSOCIATED PROTEIN 44"/>
    <property type="match status" value="1"/>
</dbReference>
<gene>
    <name evidence="11" type="ORF">AGLY_015554</name>
</gene>
<reference evidence="11 12" key="1">
    <citation type="submission" date="2019-08" db="EMBL/GenBank/DDBJ databases">
        <title>The genome of the soybean aphid Biotype 1, its phylome, world population structure and adaptation to the North American continent.</title>
        <authorList>
            <person name="Giordano R."/>
            <person name="Donthu R.K."/>
            <person name="Hernandez A.G."/>
            <person name="Wright C.L."/>
            <person name="Zimin A.V."/>
        </authorList>
    </citation>
    <scope>NUCLEOTIDE SEQUENCE [LARGE SCALE GENOMIC DNA]</scope>
    <source>
        <tissue evidence="11">Whole aphids</tissue>
    </source>
</reference>